<proteinExistence type="predicted"/>
<evidence type="ECO:0000313" key="1">
    <source>
        <dbReference type="EMBL" id="GAT63021.1"/>
    </source>
</evidence>
<name>A0A170ZUL8_9BACT</name>
<dbReference type="STRING" id="681398.PJIAN_3333"/>
<dbReference type="SUPFAM" id="SSF49265">
    <property type="entry name" value="Fibronectin type III"/>
    <property type="match status" value="1"/>
</dbReference>
<gene>
    <name evidence="1" type="ORF">PJIAN_3333</name>
</gene>
<sequence length="237" mass="24582">MIHNIRISSIGSLILGFILLSCGGGSDEPTPVPVPAPGITTLSLPANNTACLQGTSATTTTASVIFSWGTASNAVSYQLVIKNLKTQISAAYTTTKTGDTISLAINTPYAWSVSAINSTGKTTSDSWKFYLSGTASSSYAPFAADLTSPASGAVINSNGAASVSVAFSWTGSDPDNDIASYALYLDNVNASTQVVASQTVTTSTQILARAKTYYWKVITTDKMGNTSISAINSFRIN</sequence>
<evidence type="ECO:0000313" key="2">
    <source>
        <dbReference type="Proteomes" id="UP000076586"/>
    </source>
</evidence>
<protein>
    <recommendedName>
        <fullName evidence="3">Fibronectin type-III domain-containing protein</fullName>
    </recommendedName>
</protein>
<reference evidence="2" key="2">
    <citation type="journal article" date="2017" name="Genome Announc.">
        <title>Draft genome sequence of Paludibacter jiangxiensis NM7(T), a propionate-producing fermentative bacterium.</title>
        <authorList>
            <person name="Qiu Y.-L."/>
            <person name="Tourlousse D.M."/>
            <person name="Matsuura N."/>
            <person name="Ohashi A."/>
            <person name="Sekiguchi Y."/>
        </authorList>
    </citation>
    <scope>NUCLEOTIDE SEQUENCE [LARGE SCALE GENOMIC DNA]</scope>
    <source>
        <strain evidence="2">NM7</strain>
    </source>
</reference>
<keyword evidence="2" id="KW-1185">Reference proteome</keyword>
<dbReference type="InterPro" id="IPR036116">
    <property type="entry name" value="FN3_sf"/>
</dbReference>
<reference evidence="2" key="1">
    <citation type="submission" date="2016-04" db="EMBL/GenBank/DDBJ databases">
        <title>Draft genome sequence of Paludibacter jiangxiensis strain NM7.</title>
        <authorList>
            <person name="Qiu Y."/>
            <person name="Matsuura N."/>
            <person name="Ohashi A."/>
            <person name="Tourlousse M.D."/>
            <person name="Sekiguchi Y."/>
        </authorList>
    </citation>
    <scope>NUCLEOTIDE SEQUENCE [LARGE SCALE GENOMIC DNA]</scope>
    <source>
        <strain evidence="2">NM7</strain>
    </source>
</reference>
<dbReference type="RefSeq" id="WP_153802522.1">
    <property type="nucleotide sequence ID" value="NZ_BDCR01000003.1"/>
</dbReference>
<dbReference type="InterPro" id="IPR013783">
    <property type="entry name" value="Ig-like_fold"/>
</dbReference>
<dbReference type="Gene3D" id="2.60.40.10">
    <property type="entry name" value="Immunoglobulins"/>
    <property type="match status" value="2"/>
</dbReference>
<dbReference type="AlphaFoldDB" id="A0A170ZUL8"/>
<dbReference type="PROSITE" id="PS51257">
    <property type="entry name" value="PROKAR_LIPOPROTEIN"/>
    <property type="match status" value="1"/>
</dbReference>
<organism evidence="1 2">
    <name type="scientific">Paludibacter jiangxiensis</name>
    <dbReference type="NCBI Taxonomy" id="681398"/>
    <lineage>
        <taxon>Bacteria</taxon>
        <taxon>Pseudomonadati</taxon>
        <taxon>Bacteroidota</taxon>
        <taxon>Bacteroidia</taxon>
        <taxon>Bacteroidales</taxon>
        <taxon>Paludibacteraceae</taxon>
        <taxon>Paludibacter</taxon>
    </lineage>
</organism>
<dbReference type="OrthoDB" id="9805760at2"/>
<dbReference type="EMBL" id="BDCR01000003">
    <property type="protein sequence ID" value="GAT63021.1"/>
    <property type="molecule type" value="Genomic_DNA"/>
</dbReference>
<dbReference type="Proteomes" id="UP000076586">
    <property type="component" value="Unassembled WGS sequence"/>
</dbReference>
<evidence type="ECO:0008006" key="3">
    <source>
        <dbReference type="Google" id="ProtNLM"/>
    </source>
</evidence>
<accession>A0A170ZUL8</accession>
<comment type="caution">
    <text evidence="1">The sequence shown here is derived from an EMBL/GenBank/DDBJ whole genome shotgun (WGS) entry which is preliminary data.</text>
</comment>